<keyword evidence="1" id="KW-0472">Membrane</keyword>
<feature type="transmembrane region" description="Helical" evidence="1">
    <location>
        <begin position="72"/>
        <end position="92"/>
    </location>
</feature>
<keyword evidence="1" id="KW-0812">Transmembrane</keyword>
<evidence type="ECO:0000256" key="1">
    <source>
        <dbReference type="SAM" id="Phobius"/>
    </source>
</evidence>
<accession>A0A940X4H4</accession>
<gene>
    <name evidence="2" type="ORF">J5837_12615</name>
</gene>
<reference evidence="2" key="2">
    <citation type="submission" date="2021-03" db="EMBL/GenBank/DDBJ databases">
        <authorList>
            <person name="Cao W."/>
        </authorList>
    </citation>
    <scope>NUCLEOTIDE SEQUENCE</scope>
    <source>
        <strain evidence="2">110414</strain>
    </source>
</reference>
<comment type="caution">
    <text evidence="2">The sequence shown here is derived from an EMBL/GenBank/DDBJ whole genome shotgun (WGS) entry which is preliminary data.</text>
</comment>
<dbReference type="AlphaFoldDB" id="A0A940X4H4"/>
<reference evidence="2" key="1">
    <citation type="journal article" date="2016" name="Int. J. Syst. Evol. Microbiol.">
        <title>Pseudoxanthomonas helianthi sp. nov., isolated from roots of Jerusalem artichoke (Helianthus tuberosus).</title>
        <authorList>
            <person name="Kittiwongwattana C."/>
            <person name="Thawai C."/>
        </authorList>
    </citation>
    <scope>NUCLEOTIDE SEQUENCE</scope>
    <source>
        <strain evidence="2">110414</strain>
    </source>
</reference>
<keyword evidence="1" id="KW-1133">Transmembrane helix</keyword>
<protein>
    <submittedName>
        <fullName evidence="2">DUF2628 domain-containing protein</fullName>
    </submittedName>
</protein>
<organism evidence="2 3">
    <name type="scientific">Pseudoxanthomonas helianthi</name>
    <dbReference type="NCBI Taxonomy" id="1453541"/>
    <lineage>
        <taxon>Bacteria</taxon>
        <taxon>Pseudomonadati</taxon>
        <taxon>Pseudomonadota</taxon>
        <taxon>Gammaproteobacteria</taxon>
        <taxon>Lysobacterales</taxon>
        <taxon>Lysobacteraceae</taxon>
        <taxon>Pseudoxanthomonas</taxon>
    </lineage>
</organism>
<feature type="transmembrane region" description="Helical" evidence="1">
    <location>
        <begin position="98"/>
        <end position="118"/>
    </location>
</feature>
<dbReference type="EMBL" id="JAGKTC010000003">
    <property type="protein sequence ID" value="MBP3985251.1"/>
    <property type="molecule type" value="Genomic_DNA"/>
</dbReference>
<proteinExistence type="predicted"/>
<dbReference type="InterPro" id="IPR024399">
    <property type="entry name" value="DUF2628"/>
</dbReference>
<keyword evidence="3" id="KW-1185">Reference proteome</keyword>
<evidence type="ECO:0000313" key="3">
    <source>
        <dbReference type="Proteomes" id="UP000673447"/>
    </source>
</evidence>
<dbReference type="Pfam" id="PF10947">
    <property type="entry name" value="DUF2628"/>
    <property type="match status" value="1"/>
</dbReference>
<dbReference type="RefSeq" id="WP_210537130.1">
    <property type="nucleotide sequence ID" value="NZ_JAGKTC010000003.1"/>
</dbReference>
<dbReference type="Proteomes" id="UP000673447">
    <property type="component" value="Unassembled WGS sequence"/>
</dbReference>
<evidence type="ECO:0000313" key="2">
    <source>
        <dbReference type="EMBL" id="MBP3985251.1"/>
    </source>
</evidence>
<name>A0A940X4H4_9GAMM</name>
<sequence length="152" mass="16969">MNDPYNNNPFANNPYAPPQTAADATVRRSTPDPIARLDVSEFWKERFRLIEKAGGPDLPLIRNLPSAERMKIGFNWLAYLLAVLFGPIHYFVKGLWRQGLVYLGITILVLMLLAAIGINPRAAVAIGMAAIYASRINVGYYRKIVLGNAPWL</sequence>